<evidence type="ECO:0000313" key="3">
    <source>
        <dbReference type="Proteomes" id="UP001218638"/>
    </source>
</evidence>
<dbReference type="KEGG" id="slom:PXH66_02330"/>
<keyword evidence="1" id="KW-0472">Membrane</keyword>
<dbReference type="AlphaFoldDB" id="A0AAE9ZWY6"/>
<feature type="transmembrane region" description="Helical" evidence="1">
    <location>
        <begin position="12"/>
        <end position="35"/>
    </location>
</feature>
<dbReference type="InterPro" id="IPR012902">
    <property type="entry name" value="N_methyl_site"/>
</dbReference>
<reference evidence="2" key="1">
    <citation type="submission" date="2023-03" db="EMBL/GenBank/DDBJ databases">
        <title>Lomoglobus Profundus gen. nov., sp. nov., a novel member of the phylum Verrucomicrobia, isolated from deep-marine sediment of South China Sea.</title>
        <authorList>
            <person name="Ahmad T."/>
            <person name="Ishaq S.E."/>
            <person name="Wang F."/>
        </authorList>
    </citation>
    <scope>NUCLEOTIDE SEQUENCE</scope>
    <source>
        <strain evidence="2">LMO-M01</strain>
    </source>
</reference>
<name>A0AAE9ZWY6_9BACT</name>
<keyword evidence="1" id="KW-0812">Transmembrane</keyword>
<sequence>MTRRGGFTILEVLAALAIFAGAAIVMGTAYINVLMGYQHAERATRTDADVQFAREILFRQPDLEKVEEGGDFATADGRQLTWRAEVVPTNVADLFDVIFEVEISGNDDVAEQKISEQFRMLRPTWSEDDDRDKLRQESLDRITEYLERRQVR</sequence>
<keyword evidence="1" id="KW-1133">Transmembrane helix</keyword>
<evidence type="ECO:0000313" key="2">
    <source>
        <dbReference type="EMBL" id="WED65682.1"/>
    </source>
</evidence>
<proteinExistence type="predicted"/>
<dbReference type="NCBIfam" id="TIGR02532">
    <property type="entry name" value="IV_pilin_GFxxxE"/>
    <property type="match status" value="1"/>
</dbReference>
<keyword evidence="3" id="KW-1185">Reference proteome</keyword>
<dbReference type="EMBL" id="CP119075">
    <property type="protein sequence ID" value="WED65682.1"/>
    <property type="molecule type" value="Genomic_DNA"/>
</dbReference>
<organism evidence="2 3">
    <name type="scientific">Synoicihabitans lomoniglobus</name>
    <dbReference type="NCBI Taxonomy" id="2909285"/>
    <lineage>
        <taxon>Bacteria</taxon>
        <taxon>Pseudomonadati</taxon>
        <taxon>Verrucomicrobiota</taxon>
        <taxon>Opitutia</taxon>
        <taxon>Opitutales</taxon>
        <taxon>Opitutaceae</taxon>
        <taxon>Synoicihabitans</taxon>
    </lineage>
</organism>
<evidence type="ECO:0000256" key="1">
    <source>
        <dbReference type="SAM" id="Phobius"/>
    </source>
</evidence>
<gene>
    <name evidence="2" type="ORF">PXH66_02330</name>
</gene>
<dbReference type="RefSeq" id="WP_330930212.1">
    <property type="nucleotide sequence ID" value="NZ_CP119075.1"/>
</dbReference>
<protein>
    <submittedName>
        <fullName evidence="2">Prepilin-type N-terminal cleavage/methylation domain-containing protein</fullName>
    </submittedName>
</protein>
<accession>A0AAE9ZWY6</accession>
<dbReference type="Proteomes" id="UP001218638">
    <property type="component" value="Chromosome"/>
</dbReference>